<dbReference type="RefSeq" id="WP_066882872.1">
    <property type="nucleotide sequence ID" value="NZ_LODL01000019.1"/>
</dbReference>
<dbReference type="PANTHER" id="PTHR30085">
    <property type="entry name" value="AMINO ACID ABC TRANSPORTER PERMEASE"/>
    <property type="match status" value="1"/>
</dbReference>
<dbReference type="Proteomes" id="UP000070186">
    <property type="component" value="Unassembled WGS sequence"/>
</dbReference>
<keyword evidence="7" id="KW-1185">Reference proteome</keyword>
<evidence type="ECO:0000256" key="4">
    <source>
        <dbReference type="SAM" id="SignalP"/>
    </source>
</evidence>
<dbReference type="AlphaFoldDB" id="A0A133XJF7"/>
<dbReference type="PANTHER" id="PTHR30085:SF2">
    <property type="entry name" value="GLUTAMATE_ASPARTATE IMPORT SOLUTE-BINDING PROTEIN"/>
    <property type="match status" value="1"/>
</dbReference>
<dbReference type="CDD" id="cd13688">
    <property type="entry name" value="PBP2_GltI_DEBP"/>
    <property type="match status" value="1"/>
</dbReference>
<sequence>MATPIIVRPAAAAFVLAALLALPAAPVQAETTLQRIARTGTVVIGYRESSMPFSYVYDGQRPVGYAIDLCRRLVGAIGKQLGREPKTEYRPVTSASRLDAVAGGQVDLECGSTTNNAERRARVAFTVPHFITSTRFMVGQDSGISGHADLHRATVVTTRGSTAEKLFADLHLRSKLEIAPDHAAAFAMLAAGKADAFMMDDVLLASLRAGAKAPERYRILDDSYRVEALAIMLARDDAEFKALVDNEMKRLIGSGEATTLYRKWFEQPIPPHGIDLHWPMGRLLRNSFRFPSDWAPD</sequence>
<proteinExistence type="inferred from homology"/>
<dbReference type="GO" id="GO:0006865">
    <property type="term" value="P:amino acid transport"/>
    <property type="evidence" value="ECO:0007669"/>
    <property type="project" value="TreeGrafter"/>
</dbReference>
<reference evidence="6 7" key="1">
    <citation type="submission" date="2015-12" db="EMBL/GenBank/DDBJ databases">
        <title>Nitrous oxide reduction kinetics distinguish bacteria harboring typical versus atypical NosZ.</title>
        <authorList>
            <person name="Yoon S."/>
            <person name="Nissen S."/>
            <person name="Park D."/>
            <person name="Sanford R.A."/>
            <person name="Loeffler F.E."/>
        </authorList>
    </citation>
    <scope>NUCLEOTIDE SEQUENCE [LARGE SCALE GENOMIC DNA]</scope>
    <source>
        <strain evidence="6 7">ATCC BAA-841</strain>
    </source>
</reference>
<evidence type="ECO:0000259" key="5">
    <source>
        <dbReference type="SMART" id="SM00062"/>
    </source>
</evidence>
<feature type="signal peptide" evidence="4">
    <location>
        <begin position="1"/>
        <end position="29"/>
    </location>
</feature>
<protein>
    <recommendedName>
        <fullName evidence="5">Solute-binding protein family 3/N-terminal domain-containing protein</fullName>
    </recommendedName>
</protein>
<dbReference type="EMBL" id="LODL01000019">
    <property type="protein sequence ID" value="KXB31069.1"/>
    <property type="molecule type" value="Genomic_DNA"/>
</dbReference>
<dbReference type="Pfam" id="PF00497">
    <property type="entry name" value="SBP_bac_3"/>
    <property type="match status" value="1"/>
</dbReference>
<keyword evidence="3 4" id="KW-0732">Signal</keyword>
<evidence type="ECO:0000256" key="3">
    <source>
        <dbReference type="ARBA" id="ARBA00022729"/>
    </source>
</evidence>
<comment type="caution">
    <text evidence="6">The sequence shown here is derived from an EMBL/GenBank/DDBJ whole genome shotgun (WGS) entry which is preliminary data.</text>
</comment>
<feature type="domain" description="Solute-binding protein family 3/N-terminal" evidence="5">
    <location>
        <begin position="41"/>
        <end position="268"/>
    </location>
</feature>
<organism evidence="6 7">
    <name type="scientific">Dechloromonas denitrificans</name>
    <dbReference type="NCBI Taxonomy" id="281362"/>
    <lineage>
        <taxon>Bacteria</taxon>
        <taxon>Pseudomonadati</taxon>
        <taxon>Pseudomonadota</taxon>
        <taxon>Betaproteobacteria</taxon>
        <taxon>Rhodocyclales</taxon>
        <taxon>Azonexaceae</taxon>
        <taxon>Dechloromonas</taxon>
    </lineage>
</organism>
<feature type="chain" id="PRO_5007459757" description="Solute-binding protein family 3/N-terminal domain-containing protein" evidence="4">
    <location>
        <begin position="30"/>
        <end position="297"/>
    </location>
</feature>
<comment type="similarity">
    <text evidence="1">Belongs to the bacterial solute-binding protein 3 family.</text>
</comment>
<accession>A0A133XJF7</accession>
<evidence type="ECO:0000256" key="2">
    <source>
        <dbReference type="ARBA" id="ARBA00022448"/>
    </source>
</evidence>
<dbReference type="GO" id="GO:0005576">
    <property type="term" value="C:extracellular region"/>
    <property type="evidence" value="ECO:0007669"/>
    <property type="project" value="TreeGrafter"/>
</dbReference>
<evidence type="ECO:0000313" key="6">
    <source>
        <dbReference type="EMBL" id="KXB31069.1"/>
    </source>
</evidence>
<evidence type="ECO:0000313" key="7">
    <source>
        <dbReference type="Proteomes" id="UP000070186"/>
    </source>
</evidence>
<dbReference type="InterPro" id="IPR001638">
    <property type="entry name" value="Solute-binding_3/MltF_N"/>
</dbReference>
<dbReference type="InterPro" id="IPR051455">
    <property type="entry name" value="Bact_solute-bind_prot3"/>
</dbReference>
<dbReference type="GO" id="GO:0030288">
    <property type="term" value="C:outer membrane-bounded periplasmic space"/>
    <property type="evidence" value="ECO:0007669"/>
    <property type="project" value="TreeGrafter"/>
</dbReference>
<dbReference type="STRING" id="281362.AT959_10240"/>
<evidence type="ECO:0000256" key="1">
    <source>
        <dbReference type="ARBA" id="ARBA00010333"/>
    </source>
</evidence>
<dbReference type="SMART" id="SM00062">
    <property type="entry name" value="PBPb"/>
    <property type="match status" value="1"/>
</dbReference>
<name>A0A133XJF7_9RHOO</name>
<dbReference type="SUPFAM" id="SSF53850">
    <property type="entry name" value="Periplasmic binding protein-like II"/>
    <property type="match status" value="1"/>
</dbReference>
<keyword evidence="2" id="KW-0813">Transport</keyword>
<gene>
    <name evidence="6" type="ORF">AT959_10240</name>
</gene>
<dbReference type="Gene3D" id="3.40.190.10">
    <property type="entry name" value="Periplasmic binding protein-like II"/>
    <property type="match status" value="2"/>
</dbReference>